<dbReference type="Proteomes" id="UP000323274">
    <property type="component" value="Unassembled WGS sequence"/>
</dbReference>
<dbReference type="EMBL" id="BJJW01000013">
    <property type="protein sequence ID" value="GDZ84473.1"/>
    <property type="molecule type" value="Genomic_DNA"/>
</dbReference>
<evidence type="ECO:0000256" key="1">
    <source>
        <dbReference type="SAM" id="MobiDB-lite"/>
    </source>
</evidence>
<feature type="region of interest" description="Disordered" evidence="1">
    <location>
        <begin position="114"/>
        <end position="143"/>
    </location>
</feature>
<name>A0A5A5U3Q0_LEUCI</name>
<organism evidence="3 4">
    <name type="scientific">Leuconostoc citreum</name>
    <dbReference type="NCBI Taxonomy" id="33964"/>
    <lineage>
        <taxon>Bacteria</taxon>
        <taxon>Bacillati</taxon>
        <taxon>Bacillota</taxon>
        <taxon>Bacilli</taxon>
        <taxon>Lactobacillales</taxon>
        <taxon>Lactobacillaceae</taxon>
        <taxon>Leuconostoc</taxon>
    </lineage>
</organism>
<gene>
    <name evidence="3" type="ORF">LCIT_17150</name>
</gene>
<dbReference type="Pfam" id="PF04394">
    <property type="entry name" value="DUF536"/>
    <property type="match status" value="1"/>
</dbReference>
<accession>A0A5A5U3Q0</accession>
<comment type="caution">
    <text evidence="3">The sequence shown here is derived from an EMBL/GenBank/DDBJ whole genome shotgun (WGS) entry which is preliminary data.</text>
</comment>
<dbReference type="InterPro" id="IPR007489">
    <property type="entry name" value="RocS-like_C"/>
</dbReference>
<evidence type="ECO:0000313" key="4">
    <source>
        <dbReference type="Proteomes" id="UP000323274"/>
    </source>
</evidence>
<evidence type="ECO:0000259" key="2">
    <source>
        <dbReference type="Pfam" id="PF04394"/>
    </source>
</evidence>
<dbReference type="RefSeq" id="WP_149334746.1">
    <property type="nucleotide sequence ID" value="NZ_BJJW01000013.1"/>
</dbReference>
<reference evidence="3 4" key="1">
    <citation type="submission" date="2019-04" db="EMBL/GenBank/DDBJ databases">
        <title>A pseudo-fructophilic Leuconostoc citreum strain F192-5 isolated from peel of satsuma mandarin: the first report for isolation and characterization of strain-dependent fructophilic-like characteristics.</title>
        <authorList>
            <person name="Maeno S."/>
            <person name="Tanizawa Y."/>
            <person name="Kajikawa A."/>
            <person name="Kanesaki Y."/>
            <person name="Kubota E."/>
            <person name="Arita M."/>
            <person name="Leon D."/>
            <person name="Endo A."/>
        </authorList>
    </citation>
    <scope>NUCLEOTIDE SEQUENCE [LARGE SCALE GENOMIC DNA]</scope>
    <source>
        <strain evidence="3 4">F192-5</strain>
    </source>
</reference>
<feature type="compositionally biased region" description="Low complexity" evidence="1">
    <location>
        <begin position="114"/>
        <end position="124"/>
    </location>
</feature>
<evidence type="ECO:0000313" key="3">
    <source>
        <dbReference type="EMBL" id="GDZ84473.1"/>
    </source>
</evidence>
<sequence length="143" mass="16543">METKHFNSATELIKYLGISRPTFYKRAKRLDISTTKSDYTEDELNLLLEPLSRKDNNTNSPENNDSAVNLLSEQLTNVNKTVSEQHEQLKEKDKQIAELHNLLDQQQRLSLDLQKQLSAPQSESENIEPEIEPKKGFWSRLFG</sequence>
<feature type="domain" description="Regulator of chromosome segregation-like C-terminal" evidence="2">
    <location>
        <begin position="87"/>
        <end position="112"/>
    </location>
</feature>
<proteinExistence type="predicted"/>
<protein>
    <recommendedName>
        <fullName evidence="2">Regulator of chromosome segregation-like C-terminal domain-containing protein</fullName>
    </recommendedName>
</protein>
<dbReference type="AlphaFoldDB" id="A0A5A5U3Q0"/>